<protein>
    <submittedName>
        <fullName evidence="6">ABC transporter ATP-binding protein</fullName>
    </submittedName>
</protein>
<keyword evidence="2 5" id="KW-0812">Transmembrane</keyword>
<proteinExistence type="predicted"/>
<dbReference type="EMBL" id="WBJZ01000015">
    <property type="protein sequence ID" value="KAB1655367.1"/>
    <property type="molecule type" value="Genomic_DNA"/>
</dbReference>
<dbReference type="GO" id="GO:0005524">
    <property type="term" value="F:ATP binding"/>
    <property type="evidence" value="ECO:0007669"/>
    <property type="project" value="UniProtKB-KW"/>
</dbReference>
<feature type="transmembrane region" description="Helical" evidence="5">
    <location>
        <begin position="49"/>
        <end position="69"/>
    </location>
</feature>
<dbReference type="Proteomes" id="UP000467240">
    <property type="component" value="Unassembled WGS sequence"/>
</dbReference>
<evidence type="ECO:0000256" key="1">
    <source>
        <dbReference type="ARBA" id="ARBA00004651"/>
    </source>
</evidence>
<keyword evidence="6" id="KW-0067">ATP-binding</keyword>
<reference evidence="6 7" key="1">
    <citation type="submission" date="2019-09" db="EMBL/GenBank/DDBJ databases">
        <title>Phylogeny of genus Pseudoclavibacter and closely related genus.</title>
        <authorList>
            <person name="Li Y."/>
        </authorList>
    </citation>
    <scope>NUCLEOTIDE SEQUENCE [LARGE SCALE GENOMIC DNA]</scope>
    <source>
        <strain evidence="6 7">DSM 23821</strain>
    </source>
</reference>
<evidence type="ECO:0000313" key="6">
    <source>
        <dbReference type="EMBL" id="KAB1655367.1"/>
    </source>
</evidence>
<gene>
    <name evidence="6" type="ORF">F8O01_12135</name>
</gene>
<evidence type="ECO:0000256" key="5">
    <source>
        <dbReference type="SAM" id="Phobius"/>
    </source>
</evidence>
<sequence length="181" mass="19632">MSRAARYAEAIHTQTSLTIPGSVVARLGSVIMFATVTVVYAVIALQSGAWWMPLVMLVLVPAFFIVTLFQVRSLRYVRRAYRMSPEGLSYENLPFVPWSECRGAYVVTSGGEAGERTIILSLTPEGGSLLRNSGLVGRAKLSSGSNITVRRFGGCSLAVTARLLTEAVVVNRRRLGLAPVR</sequence>
<evidence type="ECO:0000313" key="7">
    <source>
        <dbReference type="Proteomes" id="UP000467240"/>
    </source>
</evidence>
<dbReference type="SUPFAM" id="SSF90123">
    <property type="entry name" value="ABC transporter transmembrane region"/>
    <property type="match status" value="1"/>
</dbReference>
<feature type="transmembrane region" description="Helical" evidence="5">
    <location>
        <begin position="23"/>
        <end position="43"/>
    </location>
</feature>
<keyword evidence="3 5" id="KW-1133">Transmembrane helix</keyword>
<keyword evidence="6" id="KW-0547">Nucleotide-binding</keyword>
<name>A0A7J5BPW3_9MICO</name>
<dbReference type="InterPro" id="IPR036640">
    <property type="entry name" value="ABC1_TM_sf"/>
</dbReference>
<comment type="subcellular location">
    <subcellularLocation>
        <location evidence="1">Cell membrane</location>
        <topology evidence="1">Multi-pass membrane protein</topology>
    </subcellularLocation>
</comment>
<organism evidence="6 7">
    <name type="scientific">Pseudoclavibacter chungangensis</name>
    <dbReference type="NCBI Taxonomy" id="587635"/>
    <lineage>
        <taxon>Bacteria</taxon>
        <taxon>Bacillati</taxon>
        <taxon>Actinomycetota</taxon>
        <taxon>Actinomycetes</taxon>
        <taxon>Micrococcales</taxon>
        <taxon>Microbacteriaceae</taxon>
        <taxon>Pseudoclavibacter</taxon>
    </lineage>
</organism>
<evidence type="ECO:0000256" key="3">
    <source>
        <dbReference type="ARBA" id="ARBA00022989"/>
    </source>
</evidence>
<dbReference type="AlphaFoldDB" id="A0A7J5BPW3"/>
<keyword evidence="4 5" id="KW-0472">Membrane</keyword>
<evidence type="ECO:0000256" key="4">
    <source>
        <dbReference type="ARBA" id="ARBA00023136"/>
    </source>
</evidence>
<comment type="caution">
    <text evidence="6">The sequence shown here is derived from an EMBL/GenBank/DDBJ whole genome shotgun (WGS) entry which is preliminary data.</text>
</comment>
<dbReference type="GO" id="GO:0005886">
    <property type="term" value="C:plasma membrane"/>
    <property type="evidence" value="ECO:0007669"/>
    <property type="project" value="UniProtKB-SubCell"/>
</dbReference>
<accession>A0A7J5BPW3</accession>
<evidence type="ECO:0000256" key="2">
    <source>
        <dbReference type="ARBA" id="ARBA00022692"/>
    </source>
</evidence>
<keyword evidence="7" id="KW-1185">Reference proteome</keyword>
<dbReference type="RefSeq" id="WP_158041142.1">
    <property type="nucleotide sequence ID" value="NZ_JACCFV010000001.1"/>
</dbReference>